<name>A0ABX1FFZ6_9PSEU</name>
<accession>A0ABX1FFZ6</accession>
<keyword evidence="2" id="KW-1185">Reference proteome</keyword>
<evidence type="ECO:0000313" key="1">
    <source>
        <dbReference type="EMBL" id="NKE57710.1"/>
    </source>
</evidence>
<reference evidence="1 2" key="1">
    <citation type="submission" date="2019-08" db="EMBL/GenBank/DDBJ databases">
        <title>Lentzea from Indian Himalayas.</title>
        <authorList>
            <person name="Mandal S."/>
            <person name="Mallick Gupta A."/>
            <person name="Maiti P.K."/>
            <person name="Sarkar J."/>
            <person name="Mandal S."/>
        </authorList>
    </citation>
    <scope>NUCLEOTIDE SEQUENCE [LARGE SCALE GENOMIC DNA]</scope>
    <source>
        <strain evidence="1 2">PSKA42</strain>
    </source>
</reference>
<comment type="caution">
    <text evidence="1">The sequence shown here is derived from an EMBL/GenBank/DDBJ whole genome shotgun (WGS) entry which is preliminary data.</text>
</comment>
<dbReference type="PANTHER" id="PTHR43857:SF1">
    <property type="entry name" value="YJGH FAMILY PROTEIN"/>
    <property type="match status" value="1"/>
</dbReference>
<dbReference type="CDD" id="cd00448">
    <property type="entry name" value="YjgF_YER057c_UK114_family"/>
    <property type="match status" value="1"/>
</dbReference>
<sequence length="183" mass="19986">MSEKISRANESARARSPLSCLLTFWFPTHEKVRSSRSALTLLWFASNHKRAKDRALIAHVNPDQLPKIDVYHQVAIATGTKTIYVAGQVAWDAEPDLATQTEQAYMNVHTALKAAGATFADLVKVTMYVVDWTPDKMPQLLEGITRAATRAGETPVPPATLIGVAALDVPEHLVEIDATAVID</sequence>
<dbReference type="Gene3D" id="3.30.1330.40">
    <property type="entry name" value="RutC-like"/>
    <property type="match status" value="1"/>
</dbReference>
<organism evidence="1 2">
    <name type="scientific">Lentzea indica</name>
    <dbReference type="NCBI Taxonomy" id="2604800"/>
    <lineage>
        <taxon>Bacteria</taxon>
        <taxon>Bacillati</taxon>
        <taxon>Actinomycetota</taxon>
        <taxon>Actinomycetes</taxon>
        <taxon>Pseudonocardiales</taxon>
        <taxon>Pseudonocardiaceae</taxon>
        <taxon>Lentzea</taxon>
    </lineage>
</organism>
<dbReference type="EMBL" id="VSRL01000037">
    <property type="protein sequence ID" value="NKE57710.1"/>
    <property type="molecule type" value="Genomic_DNA"/>
</dbReference>
<dbReference type="InterPro" id="IPR035959">
    <property type="entry name" value="RutC-like_sf"/>
</dbReference>
<dbReference type="Proteomes" id="UP001515943">
    <property type="component" value="Unassembled WGS sequence"/>
</dbReference>
<evidence type="ECO:0000313" key="2">
    <source>
        <dbReference type="Proteomes" id="UP001515943"/>
    </source>
</evidence>
<dbReference type="InterPro" id="IPR006175">
    <property type="entry name" value="YjgF/YER057c/UK114"/>
</dbReference>
<dbReference type="Pfam" id="PF01042">
    <property type="entry name" value="Ribonuc_L-PSP"/>
    <property type="match status" value="1"/>
</dbReference>
<dbReference type="PANTHER" id="PTHR43857">
    <property type="entry name" value="BLR7761 PROTEIN"/>
    <property type="match status" value="1"/>
</dbReference>
<gene>
    <name evidence="1" type="ORF">FXN61_13035</name>
</gene>
<protein>
    <submittedName>
        <fullName evidence="1">RidA family protein</fullName>
    </submittedName>
</protein>
<proteinExistence type="predicted"/>
<dbReference type="SUPFAM" id="SSF55298">
    <property type="entry name" value="YjgF-like"/>
    <property type="match status" value="1"/>
</dbReference>